<evidence type="ECO:0000256" key="1">
    <source>
        <dbReference type="ARBA" id="ARBA00022801"/>
    </source>
</evidence>
<comment type="caution">
    <text evidence="5">The sequence shown here is derived from an EMBL/GenBank/DDBJ whole genome shotgun (WGS) entry which is preliminary data.</text>
</comment>
<dbReference type="Pfam" id="PF20434">
    <property type="entry name" value="BD-FAE"/>
    <property type="match status" value="1"/>
</dbReference>
<dbReference type="InterPro" id="IPR050300">
    <property type="entry name" value="GDXG_lipolytic_enzyme"/>
</dbReference>
<dbReference type="Proteomes" id="UP000467240">
    <property type="component" value="Unassembled WGS sequence"/>
</dbReference>
<accession>A0A7J5BQ16</accession>
<evidence type="ECO:0000256" key="2">
    <source>
        <dbReference type="SAM" id="MobiDB-lite"/>
    </source>
</evidence>
<dbReference type="AlphaFoldDB" id="A0A7J5BQ16"/>
<feature type="region of interest" description="Disordered" evidence="2">
    <location>
        <begin position="32"/>
        <end position="55"/>
    </location>
</feature>
<reference evidence="5 6" key="1">
    <citation type="submission" date="2019-09" db="EMBL/GenBank/DDBJ databases">
        <title>Phylogeny of genus Pseudoclavibacter and closely related genus.</title>
        <authorList>
            <person name="Li Y."/>
        </authorList>
    </citation>
    <scope>NUCLEOTIDE SEQUENCE [LARGE SCALE GENOMIC DNA]</scope>
    <source>
        <strain evidence="5 6">DSM 23821</strain>
    </source>
</reference>
<dbReference type="InterPro" id="IPR049492">
    <property type="entry name" value="BD-FAE-like_dom"/>
</dbReference>
<name>A0A7J5BQ16_9MICO</name>
<dbReference type="OrthoDB" id="9803828at2"/>
<evidence type="ECO:0000256" key="3">
    <source>
        <dbReference type="SAM" id="SignalP"/>
    </source>
</evidence>
<feature type="chain" id="PRO_5029588677" evidence="3">
    <location>
        <begin position="26"/>
        <end position="338"/>
    </location>
</feature>
<evidence type="ECO:0000259" key="4">
    <source>
        <dbReference type="Pfam" id="PF20434"/>
    </source>
</evidence>
<keyword evidence="3" id="KW-0732">Signal</keyword>
<feature type="signal peptide" evidence="3">
    <location>
        <begin position="1"/>
        <end position="25"/>
    </location>
</feature>
<dbReference type="Gene3D" id="3.40.50.1820">
    <property type="entry name" value="alpha/beta hydrolase"/>
    <property type="match status" value="1"/>
</dbReference>
<feature type="domain" description="BD-FAE-like" evidence="4">
    <location>
        <begin position="73"/>
        <end position="296"/>
    </location>
</feature>
<protein>
    <submittedName>
        <fullName evidence="5">Alpha/beta hydrolase</fullName>
    </submittedName>
</protein>
<dbReference type="SUPFAM" id="SSF53474">
    <property type="entry name" value="alpha/beta-Hydrolases"/>
    <property type="match status" value="1"/>
</dbReference>
<organism evidence="5 6">
    <name type="scientific">Pseudoclavibacter chungangensis</name>
    <dbReference type="NCBI Taxonomy" id="587635"/>
    <lineage>
        <taxon>Bacteria</taxon>
        <taxon>Bacillati</taxon>
        <taxon>Actinomycetota</taxon>
        <taxon>Actinomycetes</taxon>
        <taxon>Micrococcales</taxon>
        <taxon>Microbacteriaceae</taxon>
        <taxon>Pseudoclavibacter</taxon>
    </lineage>
</organism>
<evidence type="ECO:0000313" key="6">
    <source>
        <dbReference type="Proteomes" id="UP000467240"/>
    </source>
</evidence>
<dbReference type="EMBL" id="WBJZ01000014">
    <property type="protein sequence ID" value="KAB1655629.1"/>
    <property type="molecule type" value="Genomic_DNA"/>
</dbReference>
<dbReference type="RefSeq" id="WP_158041016.1">
    <property type="nucleotide sequence ID" value="NZ_JACCFV010000001.1"/>
</dbReference>
<keyword evidence="1 5" id="KW-0378">Hydrolase</keyword>
<gene>
    <name evidence="5" type="ORF">F8O01_11530</name>
</gene>
<dbReference type="PANTHER" id="PTHR48081">
    <property type="entry name" value="AB HYDROLASE SUPERFAMILY PROTEIN C4A8.06C"/>
    <property type="match status" value="1"/>
</dbReference>
<keyword evidence="6" id="KW-1185">Reference proteome</keyword>
<dbReference type="PANTHER" id="PTHR48081:SF13">
    <property type="entry name" value="ALPHA_BETA HYDROLASE"/>
    <property type="match status" value="1"/>
</dbReference>
<evidence type="ECO:0000313" key="5">
    <source>
        <dbReference type="EMBL" id="KAB1655629.1"/>
    </source>
</evidence>
<dbReference type="InterPro" id="IPR029058">
    <property type="entry name" value="AB_hydrolase_fold"/>
</dbReference>
<dbReference type="PROSITE" id="PS51257">
    <property type="entry name" value="PROKAR_LIPOPROTEIN"/>
    <property type="match status" value="1"/>
</dbReference>
<sequence length="338" mass="34806">MRRRDTRLPLLAALMALTLVLGGCAGESPIHIGPDSAGDRSLESAVPASPESTEGTTITEIDYTGAGTHAQTLDLYLPSGAGANGGVPLVLFVHGGGWATGDKASSRPGANDTLAAFTEMMLDAGYAVASVNYRLSAEAIWPAPLHDVHAATRFLRTDADRFGIDPDRFAIAGDSAGGQLALMLALTADRPALTGAGDDPVSSEVDAVISYYGVTDVRTLVAERKAQGCNPQTPPGDPTKEGLLLGVEPSTPAGAALGAEASPVTYARADAPPILLFHGTSDCVVPFSQSEAMHEAVVRAHGSSEIRLGSGGHSAPAFFHDQTMRADALTFLDDAFTG</sequence>
<dbReference type="GO" id="GO:0016787">
    <property type="term" value="F:hydrolase activity"/>
    <property type="evidence" value="ECO:0007669"/>
    <property type="project" value="UniProtKB-KW"/>
</dbReference>
<proteinExistence type="predicted"/>